<dbReference type="Gene3D" id="3.20.20.190">
    <property type="entry name" value="Phosphatidylinositol (PI) phosphodiesterase"/>
    <property type="match status" value="1"/>
</dbReference>
<proteinExistence type="predicted"/>
<sequence>MVNSFEIVGHRGFQGTHNENTIGSFMDAFKNGSDAIELDVHLTKDNVPVVFHDFNLSRLAGIDMNIGSMDYSDIQKISLNNSDDRIPVLSQVLEKFKDNNIYIEMKTINDEGSLCYSDLPGIVDECLKKNPAKSGKRTVISFDPLSLSDFRSLNSEVPMALDIAEDYTRWMTMDDLRELIDELGLNSVLPEMSVLGNFLAKKEYLGNPGIIPWTVNSFQSIIPFIEKINGVITDRCDLIKRDYCDFIQGKR</sequence>
<dbReference type="AlphaFoldDB" id="A0AAX4NIQ7"/>
<dbReference type="Pfam" id="PF03009">
    <property type="entry name" value="GDPD"/>
    <property type="match status" value="1"/>
</dbReference>
<name>A0AAX4NIQ7_9ARCH</name>
<dbReference type="EMBL" id="CP133772">
    <property type="protein sequence ID" value="WYY01010.1"/>
    <property type="molecule type" value="Genomic_DNA"/>
</dbReference>
<dbReference type="PANTHER" id="PTHR46211:SF14">
    <property type="entry name" value="GLYCEROPHOSPHODIESTER PHOSPHODIESTERASE"/>
    <property type="match status" value="1"/>
</dbReference>
<dbReference type="KEGG" id="omr:OXIME_001605"/>
<dbReference type="GeneID" id="95968343"/>
<dbReference type="InterPro" id="IPR017946">
    <property type="entry name" value="PLC-like_Pdiesterase_TIM-brl"/>
</dbReference>
<reference evidence="2 3" key="1">
    <citation type="submission" date="2023-09" db="EMBL/GenBank/DDBJ databases">
        <authorList>
            <person name="Golyshina O.V."/>
            <person name="Lunev E.A."/>
            <person name="Bargiela R."/>
            <person name="Gaines M.C."/>
            <person name="Daum B."/>
            <person name="Bale N.J."/>
            <person name="Koenen M."/>
            <person name="Sinninghe Damst J.S."/>
            <person name="Yakimov M."/>
            <person name="Golyshin P.N."/>
        </authorList>
    </citation>
    <scope>NUCLEOTIDE SEQUENCE [LARGE SCALE GENOMIC DNA]</scope>
    <source>
        <strain evidence="2 3">M1</strain>
    </source>
</reference>
<accession>A0AAX4NIQ7</accession>
<dbReference type="GO" id="GO:0006629">
    <property type="term" value="P:lipid metabolic process"/>
    <property type="evidence" value="ECO:0007669"/>
    <property type="project" value="InterPro"/>
</dbReference>
<evidence type="ECO:0000259" key="1">
    <source>
        <dbReference type="PROSITE" id="PS51704"/>
    </source>
</evidence>
<protein>
    <submittedName>
        <fullName evidence="2">Glycerophosphodiester phosphodiesterase</fullName>
    </submittedName>
</protein>
<organism evidence="2 3">
    <name type="scientific">Oxyplasma meridianum</name>
    <dbReference type="NCBI Taxonomy" id="3073602"/>
    <lineage>
        <taxon>Archaea</taxon>
        <taxon>Methanobacteriati</taxon>
        <taxon>Thermoplasmatota</taxon>
        <taxon>Thermoplasmata</taxon>
        <taxon>Thermoplasmatales</taxon>
        <taxon>Thermoplasmataceae</taxon>
        <taxon>Oxyplasma</taxon>
    </lineage>
</organism>
<feature type="domain" description="GP-PDE" evidence="1">
    <location>
        <begin position="5"/>
        <end position="243"/>
    </location>
</feature>
<dbReference type="Proteomes" id="UP001451606">
    <property type="component" value="Chromosome"/>
</dbReference>
<evidence type="ECO:0000313" key="2">
    <source>
        <dbReference type="EMBL" id="WYY01010.1"/>
    </source>
</evidence>
<dbReference type="InterPro" id="IPR030395">
    <property type="entry name" value="GP_PDE_dom"/>
</dbReference>
<dbReference type="GO" id="GO:0008081">
    <property type="term" value="F:phosphoric diester hydrolase activity"/>
    <property type="evidence" value="ECO:0007669"/>
    <property type="project" value="InterPro"/>
</dbReference>
<dbReference type="SUPFAM" id="SSF51695">
    <property type="entry name" value="PLC-like phosphodiesterases"/>
    <property type="match status" value="1"/>
</dbReference>
<evidence type="ECO:0000313" key="3">
    <source>
        <dbReference type="Proteomes" id="UP001451606"/>
    </source>
</evidence>
<dbReference type="CDD" id="cd08556">
    <property type="entry name" value="GDPD"/>
    <property type="match status" value="1"/>
</dbReference>
<keyword evidence="3" id="KW-1185">Reference proteome</keyword>
<dbReference type="RefSeq" id="WP_393971332.1">
    <property type="nucleotide sequence ID" value="NZ_CP133772.1"/>
</dbReference>
<gene>
    <name evidence="2" type="ORF">OXIME_001605</name>
</gene>
<dbReference type="PROSITE" id="PS51704">
    <property type="entry name" value="GP_PDE"/>
    <property type="match status" value="1"/>
</dbReference>
<dbReference type="PANTHER" id="PTHR46211">
    <property type="entry name" value="GLYCEROPHOSPHORYL DIESTER PHOSPHODIESTERASE"/>
    <property type="match status" value="1"/>
</dbReference>